<dbReference type="EMBL" id="VLTM01000154">
    <property type="protein sequence ID" value="KAA0148069.1"/>
    <property type="molecule type" value="Genomic_DNA"/>
</dbReference>
<gene>
    <name evidence="3" type="ORF">FNF28_03909</name>
    <name evidence="1" type="ORF">FNF29_07821</name>
    <name evidence="2" type="ORF">FNF31_07485</name>
</gene>
<dbReference type="Proteomes" id="UP000325113">
    <property type="component" value="Unassembled WGS sequence"/>
</dbReference>
<protein>
    <recommendedName>
        <fullName evidence="7">COMM domain-containing protein</fullName>
    </recommendedName>
</protein>
<evidence type="ECO:0000313" key="1">
    <source>
        <dbReference type="EMBL" id="KAA0146845.1"/>
    </source>
</evidence>
<dbReference type="Proteomes" id="UP000323011">
    <property type="component" value="Unassembled WGS sequence"/>
</dbReference>
<keyword evidence="4" id="KW-1185">Reference proteome</keyword>
<name>A0A5A8C262_CAFRO</name>
<dbReference type="PANTHER" id="PTHR12333">
    <property type="entry name" value="COMM DOMAIN CONTAINING PROTEIN 10"/>
    <property type="match status" value="1"/>
</dbReference>
<organism evidence="1 4">
    <name type="scientific">Cafeteria roenbergensis</name>
    <name type="common">Marine flagellate</name>
    <dbReference type="NCBI Taxonomy" id="33653"/>
    <lineage>
        <taxon>Eukaryota</taxon>
        <taxon>Sar</taxon>
        <taxon>Stramenopiles</taxon>
        <taxon>Bigyra</taxon>
        <taxon>Opalozoa</taxon>
        <taxon>Bicosoecida</taxon>
        <taxon>Cafeteriaceae</taxon>
        <taxon>Cafeteria</taxon>
    </lineage>
</organism>
<dbReference type="Pfam" id="PF21672">
    <property type="entry name" value="COMM_HN"/>
    <property type="match status" value="1"/>
</dbReference>
<evidence type="ECO:0000313" key="3">
    <source>
        <dbReference type="EMBL" id="KAA0164369.1"/>
    </source>
</evidence>
<dbReference type="InterPro" id="IPR037361">
    <property type="entry name" value="COMMD10"/>
</dbReference>
<dbReference type="AlphaFoldDB" id="A0A5A8C262"/>
<proteinExistence type="predicted"/>
<dbReference type="EMBL" id="VLTN01000077">
    <property type="protein sequence ID" value="KAA0146845.1"/>
    <property type="molecule type" value="Genomic_DNA"/>
</dbReference>
<evidence type="ECO:0000313" key="4">
    <source>
        <dbReference type="Proteomes" id="UP000323011"/>
    </source>
</evidence>
<evidence type="ECO:0000313" key="2">
    <source>
        <dbReference type="EMBL" id="KAA0148069.1"/>
    </source>
</evidence>
<dbReference type="EMBL" id="VLTL01000057">
    <property type="protein sequence ID" value="KAA0164369.1"/>
    <property type="molecule type" value="Genomic_DNA"/>
</dbReference>
<evidence type="ECO:0000313" key="6">
    <source>
        <dbReference type="Proteomes" id="UP000325113"/>
    </source>
</evidence>
<dbReference type="OMA" id="FVEFNHK"/>
<evidence type="ECO:0008006" key="7">
    <source>
        <dbReference type="Google" id="ProtNLM"/>
    </source>
</evidence>
<comment type="caution">
    <text evidence="1">The sequence shown here is derived from an EMBL/GenBank/DDBJ whole genome shotgun (WGS) entry which is preliminary data.</text>
</comment>
<dbReference type="PANTHER" id="PTHR12333:SF0">
    <property type="entry name" value="COMM DOMAIN-CONTAINING PROTEIN 10"/>
    <property type="match status" value="1"/>
</dbReference>
<reference evidence="4 5" key="1">
    <citation type="submission" date="2019-07" db="EMBL/GenBank/DDBJ databases">
        <title>Genomes of Cafeteria roenbergensis.</title>
        <authorList>
            <person name="Fischer M.G."/>
            <person name="Hackl T."/>
            <person name="Roman M."/>
        </authorList>
    </citation>
    <scope>NUCLEOTIDE SEQUENCE [LARGE SCALE GENOMIC DNA]</scope>
    <source>
        <strain evidence="1 4">BVI</strain>
        <strain evidence="2 6">Cflag</strain>
        <strain evidence="3 5">RCC970-E3</strain>
    </source>
</reference>
<sequence length="251" mass="25586">MSSTLFKSTQRFDAAIKVFNGLTSPKLPILLDQIAAKAAAFSDPDGDGDAGKLFSLEQEAALTKMLGIDADRLGTVLRAAVYVFETAGFVGAKPATLADELVGAGMDADRATAFHDAWVAQGAAVISGMRSRTLGGPSELVGSAFQLHQRVGSAGATLLRDASAVVELHVRGMASRPGMDLEGSGGDATAASAAAAAAAAAARSTSAAPAEDGGGVRGVGDHRIRMELSQAGLLQLLEQLDDVQHALDRLS</sequence>
<dbReference type="Proteomes" id="UP000324907">
    <property type="component" value="Unassembled WGS sequence"/>
</dbReference>
<accession>A0A5A8C262</accession>
<evidence type="ECO:0000313" key="5">
    <source>
        <dbReference type="Proteomes" id="UP000324907"/>
    </source>
</evidence>